<dbReference type="AlphaFoldDB" id="N9PZJ9"/>
<keyword evidence="17" id="KW-1185">Reference proteome</keyword>
<dbReference type="OrthoDB" id="5389341at2"/>
<dbReference type="InterPro" id="IPR006176">
    <property type="entry name" value="3-OHacyl-CoA_DH_NAD-bd"/>
</dbReference>
<keyword evidence="11" id="KW-0456">Lyase</keyword>
<keyword evidence="5" id="KW-0442">Lipid degradation</keyword>
<dbReference type="Pfam" id="PF00378">
    <property type="entry name" value="ECH_1"/>
    <property type="match status" value="1"/>
</dbReference>
<keyword evidence="10" id="KW-0413">Isomerase</keyword>
<dbReference type="PATRIC" id="fig|1217706.3.peg.2311"/>
<feature type="domain" description="3-hydroxyacyl-CoA dehydrogenase C-terminal" evidence="14">
    <location>
        <begin position="479"/>
        <end position="571"/>
    </location>
</feature>
<dbReference type="Pfam" id="PF00725">
    <property type="entry name" value="3HCDH"/>
    <property type="match status" value="2"/>
</dbReference>
<dbReference type="GeneID" id="303683863"/>
<dbReference type="InterPro" id="IPR006108">
    <property type="entry name" value="3HC_DH_C"/>
</dbReference>
<evidence type="ECO:0000256" key="3">
    <source>
        <dbReference type="ARBA" id="ARBA00011245"/>
    </source>
</evidence>
<dbReference type="Pfam" id="PF02737">
    <property type="entry name" value="3HCDH_N"/>
    <property type="match status" value="1"/>
</dbReference>
<dbReference type="RefSeq" id="WP_005258491.1">
    <property type="nucleotide sequence ID" value="NZ_BMDR01000004.1"/>
</dbReference>
<evidence type="ECO:0000256" key="11">
    <source>
        <dbReference type="ARBA" id="ARBA00023239"/>
    </source>
</evidence>
<dbReference type="CDD" id="cd06558">
    <property type="entry name" value="crotonase-like"/>
    <property type="match status" value="1"/>
</dbReference>
<proteinExistence type="predicted"/>
<evidence type="ECO:0000256" key="4">
    <source>
        <dbReference type="ARBA" id="ARBA00022832"/>
    </source>
</evidence>
<dbReference type="Gene3D" id="1.10.1040.50">
    <property type="match status" value="1"/>
</dbReference>
<comment type="caution">
    <text evidence="16">The sequence shown here is derived from an EMBL/GenBank/DDBJ whole genome shotgun (WGS) entry which is preliminary data.</text>
</comment>
<dbReference type="GO" id="GO:0070403">
    <property type="term" value="F:NAD+ binding"/>
    <property type="evidence" value="ECO:0007669"/>
    <property type="project" value="InterPro"/>
</dbReference>
<comment type="catalytic activity">
    <reaction evidence="13">
        <text>a (3S)-3-hydroxyacyl-CoA + NAD(+) = a 3-oxoacyl-CoA + NADH + H(+)</text>
        <dbReference type="Rhea" id="RHEA:22432"/>
        <dbReference type="ChEBI" id="CHEBI:15378"/>
        <dbReference type="ChEBI" id="CHEBI:57318"/>
        <dbReference type="ChEBI" id="CHEBI:57540"/>
        <dbReference type="ChEBI" id="CHEBI:57945"/>
        <dbReference type="ChEBI" id="CHEBI:90726"/>
        <dbReference type="EC" id="1.1.1.35"/>
    </reaction>
</comment>
<keyword evidence="6" id="KW-0560">Oxidoreductase</keyword>
<evidence type="ECO:0000259" key="14">
    <source>
        <dbReference type="Pfam" id="PF00725"/>
    </source>
</evidence>
<dbReference type="InterPro" id="IPR036291">
    <property type="entry name" value="NAD(P)-bd_dom_sf"/>
</dbReference>
<dbReference type="HOGENOM" id="CLU_009834_16_3_6"/>
<dbReference type="SUPFAM" id="SSF48179">
    <property type="entry name" value="6-phosphogluconate dehydrogenase C-terminal domain-like"/>
    <property type="match status" value="2"/>
</dbReference>
<organism evidence="16 17">
    <name type="scientific">Acinetobacter vivianii</name>
    <dbReference type="NCBI Taxonomy" id="1776742"/>
    <lineage>
        <taxon>Bacteria</taxon>
        <taxon>Pseudomonadati</taxon>
        <taxon>Pseudomonadota</taxon>
        <taxon>Gammaproteobacteria</taxon>
        <taxon>Moraxellales</taxon>
        <taxon>Moraxellaceae</taxon>
        <taxon>Acinetobacter</taxon>
    </lineage>
</organism>
<feature type="domain" description="3-hydroxyacyl-CoA dehydrogenase C-terminal" evidence="14">
    <location>
        <begin position="607"/>
        <end position="691"/>
    </location>
</feature>
<dbReference type="Gene3D" id="3.40.50.720">
    <property type="entry name" value="NAD(P)-binding Rossmann-like Domain"/>
    <property type="match status" value="1"/>
</dbReference>
<evidence type="ECO:0000259" key="15">
    <source>
        <dbReference type="Pfam" id="PF02737"/>
    </source>
</evidence>
<feature type="domain" description="3-hydroxyacyl-CoA dehydrogenase NAD binding" evidence="15">
    <location>
        <begin position="298"/>
        <end position="474"/>
    </location>
</feature>
<dbReference type="InterPro" id="IPR029045">
    <property type="entry name" value="ClpP/crotonase-like_dom_sf"/>
</dbReference>
<keyword evidence="12" id="KW-0511">Multifunctional enzyme</keyword>
<keyword evidence="9" id="KW-0576">Peroxisome</keyword>
<dbReference type="FunFam" id="1.10.1040.50:FF:000006">
    <property type="entry name" value="Peroxisomal bifunctional enzyme"/>
    <property type="match status" value="1"/>
</dbReference>
<gene>
    <name evidence="16" type="ORF">F892_02374</name>
</gene>
<keyword evidence="4" id="KW-0276">Fatty acid metabolism</keyword>
<dbReference type="PANTHER" id="PTHR23309">
    <property type="entry name" value="3-HYDROXYACYL-COA DEHYROGENASE"/>
    <property type="match status" value="1"/>
</dbReference>
<keyword evidence="8" id="KW-0443">Lipid metabolism</keyword>
<evidence type="ECO:0000256" key="12">
    <source>
        <dbReference type="ARBA" id="ARBA00023268"/>
    </source>
</evidence>
<evidence type="ECO:0000256" key="2">
    <source>
        <dbReference type="ARBA" id="ARBA00005005"/>
    </source>
</evidence>
<dbReference type="Proteomes" id="UP000013173">
    <property type="component" value="Unassembled WGS sequence"/>
</dbReference>
<sequence>MSTEYSKAGNIAIITLKHPPVNALSFPLRHSLMNHFIEASNDDEVKAIVLIGHGKGFCGGADILEFDKPEAGQEPTAWTIIEALEQSNKPVIAAIHSICMGGGFELALGCHYRLATQGTQFAFPEVKLGILPGAGGTQRLPRVVGVENALNMIVSGKPISAEILATIPDQKLINKVIANQEKLLEESVDFAQSVIGQKPIKISELPCKYPFTPAFFQFARNMTAQSLVAGNAVKFCIECIESAATKSFAQGFKVERKRFMSLLASSEFRALKHVFLAEKVASKIDDIPKAPPIRQIKKVAVIGGGLMGSGIAINFLNAGLPVRLLEANSEALNRGIENISKVYHSQLKKGKITQAKLDSVLSQLQPTLTYDDLSDVDLAIEAVFENIEIKENVFKSLDAVMKSGAILASNTSTLDLNTIASFTKRPEDVVGLHFFSPANIMKLLEVVRGEKTSNEVMATVMALANKIKKTAVVSGVCDGFIGNRMIEELLRQAGFLIDEGASPAEIDKAMEKFGMAMGPYRVADMAGNDISWAIRQRRAVERPDLRYSQIGNRLYENGRHGIKTGAGWYDYIPGRRDPIPSPFMDELIHKHREEIGISPRKISQEEIVNRLVYALVNEGARILEEGIAARASDIDLIYILGYGFPAWKGGPMHYANETGLYQVLNTMNQFKQNPHADCDFWEPAPILKKLVSGYQTF</sequence>
<accession>N9PZJ9</accession>
<dbReference type="GO" id="GO:0003857">
    <property type="term" value="F:(3S)-3-hydroxyacyl-CoA dehydrogenase (NAD+) activity"/>
    <property type="evidence" value="ECO:0007669"/>
    <property type="project" value="UniProtKB-EC"/>
</dbReference>
<evidence type="ECO:0000256" key="6">
    <source>
        <dbReference type="ARBA" id="ARBA00023002"/>
    </source>
</evidence>
<dbReference type="SUPFAM" id="SSF52096">
    <property type="entry name" value="ClpP/crotonase"/>
    <property type="match status" value="1"/>
</dbReference>
<dbReference type="FunFam" id="3.40.50.720:FF:000009">
    <property type="entry name" value="Fatty oxidation complex, alpha subunit"/>
    <property type="match status" value="1"/>
</dbReference>
<evidence type="ECO:0000313" key="16">
    <source>
        <dbReference type="EMBL" id="ENX23131.1"/>
    </source>
</evidence>
<name>N9PZJ9_9GAMM</name>
<comment type="pathway">
    <text evidence="2">Lipid metabolism; fatty acid beta-oxidation.</text>
</comment>
<comment type="subunit">
    <text evidence="3">Monomer.</text>
</comment>
<dbReference type="SUPFAM" id="SSF51735">
    <property type="entry name" value="NAD(P)-binding Rossmann-fold domains"/>
    <property type="match status" value="1"/>
</dbReference>
<dbReference type="EMBL" id="APRW01000009">
    <property type="protein sequence ID" value="ENX23131.1"/>
    <property type="molecule type" value="Genomic_DNA"/>
</dbReference>
<evidence type="ECO:0000256" key="5">
    <source>
        <dbReference type="ARBA" id="ARBA00022963"/>
    </source>
</evidence>
<evidence type="ECO:0000256" key="10">
    <source>
        <dbReference type="ARBA" id="ARBA00023235"/>
    </source>
</evidence>
<evidence type="ECO:0000256" key="7">
    <source>
        <dbReference type="ARBA" id="ARBA00023027"/>
    </source>
</evidence>
<dbReference type="PANTHER" id="PTHR23309:SF49">
    <property type="entry name" value="PEROXISOMAL BIFUNCTIONAL ENZYME"/>
    <property type="match status" value="1"/>
</dbReference>
<evidence type="ECO:0000256" key="1">
    <source>
        <dbReference type="ARBA" id="ARBA00004275"/>
    </source>
</evidence>
<evidence type="ECO:0000256" key="13">
    <source>
        <dbReference type="ARBA" id="ARBA00049556"/>
    </source>
</evidence>
<comment type="subcellular location">
    <subcellularLocation>
        <location evidence="1">Peroxisome</location>
    </subcellularLocation>
</comment>
<keyword evidence="7" id="KW-0520">NAD</keyword>
<protein>
    <submittedName>
        <fullName evidence="16">Uncharacterized protein</fullName>
    </submittedName>
</protein>
<evidence type="ECO:0000256" key="9">
    <source>
        <dbReference type="ARBA" id="ARBA00023140"/>
    </source>
</evidence>
<dbReference type="InterPro" id="IPR001753">
    <property type="entry name" value="Enoyl-CoA_hydra/iso"/>
</dbReference>
<dbReference type="InterPro" id="IPR008927">
    <property type="entry name" value="6-PGluconate_DH-like_C_sf"/>
</dbReference>
<dbReference type="Gene3D" id="3.90.226.10">
    <property type="entry name" value="2-enoyl-CoA Hydratase, Chain A, domain 1"/>
    <property type="match status" value="1"/>
</dbReference>
<evidence type="ECO:0000313" key="17">
    <source>
        <dbReference type="Proteomes" id="UP000013173"/>
    </source>
</evidence>
<dbReference type="GO" id="GO:0006635">
    <property type="term" value="P:fatty acid beta-oxidation"/>
    <property type="evidence" value="ECO:0007669"/>
    <property type="project" value="UniProtKB-UniPathway"/>
</dbReference>
<reference evidence="16 17" key="1">
    <citation type="submission" date="2013-02" db="EMBL/GenBank/DDBJ databases">
        <title>The Genome Sequence of Acinetobacter sp. NIPH 2168.</title>
        <authorList>
            <consortium name="The Broad Institute Genome Sequencing Platform"/>
            <consortium name="The Broad Institute Genome Sequencing Center for Infectious Disease"/>
            <person name="Cerqueira G."/>
            <person name="Feldgarden M."/>
            <person name="Courvalin P."/>
            <person name="Perichon B."/>
            <person name="Grillot-Courvalin C."/>
            <person name="Clermont D."/>
            <person name="Rocha E."/>
            <person name="Yoon E.-J."/>
            <person name="Nemec A."/>
            <person name="Walker B."/>
            <person name="Young S.K."/>
            <person name="Zeng Q."/>
            <person name="Gargeya S."/>
            <person name="Fitzgerald M."/>
            <person name="Haas B."/>
            <person name="Abouelleil A."/>
            <person name="Alvarado L."/>
            <person name="Arachchi H.M."/>
            <person name="Berlin A.M."/>
            <person name="Chapman S.B."/>
            <person name="Dewar J."/>
            <person name="Goldberg J."/>
            <person name="Griggs A."/>
            <person name="Gujja S."/>
            <person name="Hansen M."/>
            <person name="Howarth C."/>
            <person name="Imamovic A."/>
            <person name="Larimer J."/>
            <person name="McCowan C."/>
            <person name="Murphy C."/>
            <person name="Neiman D."/>
            <person name="Pearson M."/>
            <person name="Priest M."/>
            <person name="Roberts A."/>
            <person name="Saif S."/>
            <person name="Shea T."/>
            <person name="Sisk P."/>
            <person name="Sykes S."/>
            <person name="Wortman J."/>
            <person name="Nusbaum C."/>
            <person name="Birren B."/>
        </authorList>
    </citation>
    <scope>NUCLEOTIDE SEQUENCE [LARGE SCALE GENOMIC DNA]</scope>
    <source>
        <strain evidence="16 17">NIPH 2168</strain>
    </source>
</reference>
<dbReference type="GO" id="GO:0004300">
    <property type="term" value="F:enoyl-CoA hydratase activity"/>
    <property type="evidence" value="ECO:0007669"/>
    <property type="project" value="UniProtKB-ARBA"/>
</dbReference>
<dbReference type="UniPathway" id="UPA00659"/>
<dbReference type="GO" id="GO:0016853">
    <property type="term" value="F:isomerase activity"/>
    <property type="evidence" value="ECO:0007669"/>
    <property type="project" value="UniProtKB-KW"/>
</dbReference>
<evidence type="ECO:0000256" key="8">
    <source>
        <dbReference type="ARBA" id="ARBA00023098"/>
    </source>
</evidence>